<keyword evidence="2" id="KW-1185">Reference proteome</keyword>
<comment type="caution">
    <text evidence="1">The sequence shown here is derived from an EMBL/GenBank/DDBJ whole genome shotgun (WGS) entry which is preliminary data.</text>
</comment>
<evidence type="ECO:0000313" key="2">
    <source>
        <dbReference type="Proteomes" id="UP000324091"/>
    </source>
</evidence>
<dbReference type="AlphaFoldDB" id="A0A5C6N8V4"/>
<dbReference type="Proteomes" id="UP000324091">
    <property type="component" value="Chromosome 3"/>
</dbReference>
<feature type="non-terminal residue" evidence="1">
    <location>
        <position position="1"/>
    </location>
</feature>
<evidence type="ECO:0000313" key="1">
    <source>
        <dbReference type="EMBL" id="TWW63676.1"/>
    </source>
</evidence>
<protein>
    <submittedName>
        <fullName evidence="1">Uncharacterized protein</fullName>
    </submittedName>
</protein>
<accession>A0A5C6N8V4</accession>
<dbReference type="EMBL" id="RHFK02000016">
    <property type="protein sequence ID" value="TWW63676.1"/>
    <property type="molecule type" value="Genomic_DNA"/>
</dbReference>
<name>A0A5C6N8V4_9TELE</name>
<organism evidence="1 2">
    <name type="scientific">Takifugu flavidus</name>
    <name type="common">sansaifugu</name>
    <dbReference type="NCBI Taxonomy" id="433684"/>
    <lineage>
        <taxon>Eukaryota</taxon>
        <taxon>Metazoa</taxon>
        <taxon>Chordata</taxon>
        <taxon>Craniata</taxon>
        <taxon>Vertebrata</taxon>
        <taxon>Euteleostomi</taxon>
        <taxon>Actinopterygii</taxon>
        <taxon>Neopterygii</taxon>
        <taxon>Teleostei</taxon>
        <taxon>Neoteleostei</taxon>
        <taxon>Acanthomorphata</taxon>
        <taxon>Eupercaria</taxon>
        <taxon>Tetraodontiformes</taxon>
        <taxon>Tetradontoidea</taxon>
        <taxon>Tetraodontidae</taxon>
        <taxon>Takifugu</taxon>
    </lineage>
</organism>
<proteinExistence type="predicted"/>
<reference evidence="1 2" key="1">
    <citation type="submission" date="2019-04" db="EMBL/GenBank/DDBJ databases">
        <title>Chromosome genome assembly for Takifugu flavidus.</title>
        <authorList>
            <person name="Xiao S."/>
        </authorList>
    </citation>
    <scope>NUCLEOTIDE SEQUENCE [LARGE SCALE GENOMIC DNA]</scope>
    <source>
        <strain evidence="1">HTHZ2018</strain>
        <tissue evidence="1">Muscle</tissue>
    </source>
</reference>
<gene>
    <name evidence="1" type="ORF">D4764_03G0006840</name>
</gene>
<sequence length="59" mass="6111">RFWFPSSLWTHGSPGSLVALPPAVSAAAAAASGSYVCSSPDNKHRGLAPCCLSTRDHIT</sequence>